<dbReference type="Proteomes" id="UP000772434">
    <property type="component" value="Unassembled WGS sequence"/>
</dbReference>
<protein>
    <submittedName>
        <fullName evidence="1">Uncharacterized protein</fullName>
    </submittedName>
</protein>
<organism evidence="1 2">
    <name type="scientific">Rhodocollybia butyracea</name>
    <dbReference type="NCBI Taxonomy" id="206335"/>
    <lineage>
        <taxon>Eukaryota</taxon>
        <taxon>Fungi</taxon>
        <taxon>Dikarya</taxon>
        <taxon>Basidiomycota</taxon>
        <taxon>Agaricomycotina</taxon>
        <taxon>Agaricomycetes</taxon>
        <taxon>Agaricomycetidae</taxon>
        <taxon>Agaricales</taxon>
        <taxon>Marasmiineae</taxon>
        <taxon>Omphalotaceae</taxon>
        <taxon>Rhodocollybia</taxon>
    </lineage>
</organism>
<evidence type="ECO:0000313" key="2">
    <source>
        <dbReference type="Proteomes" id="UP000772434"/>
    </source>
</evidence>
<dbReference type="EMBL" id="JADNRY010000065">
    <property type="protein sequence ID" value="KAF9068057.1"/>
    <property type="molecule type" value="Genomic_DNA"/>
</dbReference>
<reference evidence="1" key="1">
    <citation type="submission" date="2020-11" db="EMBL/GenBank/DDBJ databases">
        <authorList>
            <consortium name="DOE Joint Genome Institute"/>
            <person name="Ahrendt S."/>
            <person name="Riley R."/>
            <person name="Andreopoulos W."/>
            <person name="Labutti K."/>
            <person name="Pangilinan J."/>
            <person name="Ruiz-Duenas F.J."/>
            <person name="Barrasa J.M."/>
            <person name="Sanchez-Garcia M."/>
            <person name="Camarero S."/>
            <person name="Miyauchi S."/>
            <person name="Serrano A."/>
            <person name="Linde D."/>
            <person name="Babiker R."/>
            <person name="Drula E."/>
            <person name="Ayuso-Fernandez I."/>
            <person name="Pacheco R."/>
            <person name="Padilla G."/>
            <person name="Ferreira P."/>
            <person name="Barriuso J."/>
            <person name="Kellner H."/>
            <person name="Castanera R."/>
            <person name="Alfaro M."/>
            <person name="Ramirez L."/>
            <person name="Pisabarro A.G."/>
            <person name="Kuo A."/>
            <person name="Tritt A."/>
            <person name="Lipzen A."/>
            <person name="He G."/>
            <person name="Yan M."/>
            <person name="Ng V."/>
            <person name="Cullen D."/>
            <person name="Martin F."/>
            <person name="Rosso M.-N."/>
            <person name="Henrissat B."/>
            <person name="Hibbett D."/>
            <person name="Martinez A.T."/>
            <person name="Grigoriev I.V."/>
        </authorList>
    </citation>
    <scope>NUCLEOTIDE SEQUENCE</scope>
    <source>
        <strain evidence="1">AH 40177</strain>
    </source>
</reference>
<gene>
    <name evidence="1" type="ORF">BDP27DRAFT_1364408</name>
</gene>
<evidence type="ECO:0000313" key="1">
    <source>
        <dbReference type="EMBL" id="KAF9068057.1"/>
    </source>
</evidence>
<keyword evidence="2" id="KW-1185">Reference proteome</keyword>
<proteinExistence type="predicted"/>
<dbReference type="AlphaFoldDB" id="A0A9P5U6R2"/>
<name>A0A9P5U6R2_9AGAR</name>
<sequence length="242" mass="27115">MRRTTENNCIPDLDTFSIPHGLNTKQPQLPLHSEIPTGIQSYLSRPFKITVVQNIDTERLWGCVPKGNADIAAFGSGVYMNEDLFKRLESELDENSYVSRVCKLLLFTVFGHETMHKLRHFLFPQFTPPKMPLLVVNMGLIWLEGDYDTVKTATLLKANRAAVQTYMQLRLLSENRNNTIVLIPNEIIPDPLSPWINGREPPPPTPLAPTSVGLAISVVPPGYAVSYVGDDRYKMDGDVPSP</sequence>
<accession>A0A9P5U6R2</accession>
<comment type="caution">
    <text evidence="1">The sequence shown here is derived from an EMBL/GenBank/DDBJ whole genome shotgun (WGS) entry which is preliminary data.</text>
</comment>